<dbReference type="RefSeq" id="WP_289959076.1">
    <property type="nucleotide sequence ID" value="NZ_JAUEMJ010000008.1"/>
</dbReference>
<dbReference type="EC" id="1.-.-.-" evidence="5"/>
<dbReference type="InterPro" id="IPR036188">
    <property type="entry name" value="FAD/NAD-bd_sf"/>
</dbReference>
<dbReference type="InterPro" id="IPR017224">
    <property type="entry name" value="Opine_Oxase_asu/HCN_bsu"/>
</dbReference>
<evidence type="ECO:0000256" key="2">
    <source>
        <dbReference type="SAM" id="MobiDB-lite"/>
    </source>
</evidence>
<dbReference type="Gene3D" id="1.10.10.1100">
    <property type="entry name" value="BFD-like [2Fe-2S]-binding domain"/>
    <property type="match status" value="1"/>
</dbReference>
<feature type="compositionally biased region" description="Acidic residues" evidence="2">
    <location>
        <begin position="447"/>
        <end position="458"/>
    </location>
</feature>
<feature type="domain" description="BFD-like [2Fe-2S]-binding" evidence="3">
    <location>
        <begin position="373"/>
        <end position="423"/>
    </location>
</feature>
<dbReference type="PRINTS" id="PR00469">
    <property type="entry name" value="PNDRDTASEII"/>
</dbReference>
<dbReference type="PANTHER" id="PTHR42949:SF3">
    <property type="entry name" value="ANAEROBIC GLYCEROL-3-PHOSPHATE DEHYDROGENASE SUBUNIT B"/>
    <property type="match status" value="1"/>
</dbReference>
<dbReference type="SUPFAM" id="SSF51905">
    <property type="entry name" value="FAD/NAD(P)-binding domain"/>
    <property type="match status" value="1"/>
</dbReference>
<evidence type="ECO:0000313" key="5">
    <source>
        <dbReference type="EMBL" id="MDN3242420.1"/>
    </source>
</evidence>
<dbReference type="InterPro" id="IPR041854">
    <property type="entry name" value="BFD-like_2Fe2S-bd_dom_sf"/>
</dbReference>
<sequence length="468" mass="48276">MRRIVVIGAGPAGMAAASAAALHGVEVVLIDAGAKLGGQYHRQDALASGDRFAHSAKPASRRFALPPNVEHVPNAAVWAIEPVDGGHRVHLRVGPADGMDRRGRALEARALVLATGAYDRALPFPGWDLPGVFTAGAAQALAKGQGVAVGDRVVVGGTGPFLLPVAASLIGAGARVVEVAEANAAVTGWLSNPTGALAGWSKTGELTRYAGMLARHRVPYRSRTAVIEAHGSECVESVTVARLDALWNPVPGSERRLEADAVAVGFGFTPQLELAVAARCRIEDGFVEVDAAQGTSAPGVFAAGELTGIGGADLAASEGAVAGAAAAKFVGAAVEPPVRAMARVRSGRRFAEALNAAYPVRPGWQGWLRDDTIVCRCEEVTRAALYRAVDERDVGAVRSLKLVTGAGLGLCQGRVCGRNVAELADVDGAGFAKRPIASPIRLSELAEEEPVESPIDAEESGRALGVEY</sequence>
<dbReference type="Proteomes" id="UP001171902">
    <property type="component" value="Unassembled WGS sequence"/>
</dbReference>
<dbReference type="PRINTS" id="PR00368">
    <property type="entry name" value="FADPNR"/>
</dbReference>
<dbReference type="CDD" id="cd19946">
    <property type="entry name" value="GlpA-like_Fer2_BFD-like"/>
    <property type="match status" value="1"/>
</dbReference>
<organism evidence="5 6">
    <name type="scientific">Glycomyces tritici</name>
    <dbReference type="NCBI Taxonomy" id="2665176"/>
    <lineage>
        <taxon>Bacteria</taxon>
        <taxon>Bacillati</taxon>
        <taxon>Actinomycetota</taxon>
        <taxon>Actinomycetes</taxon>
        <taxon>Glycomycetales</taxon>
        <taxon>Glycomycetaceae</taxon>
        <taxon>Glycomyces</taxon>
    </lineage>
</organism>
<comment type="caution">
    <text evidence="5">The sequence shown here is derived from an EMBL/GenBank/DDBJ whole genome shotgun (WGS) entry which is preliminary data.</text>
</comment>
<feature type="region of interest" description="Disordered" evidence="2">
    <location>
        <begin position="447"/>
        <end position="468"/>
    </location>
</feature>
<accession>A0ABT7YUV8</accession>
<feature type="domain" description="FAD/NAD(P)-binding" evidence="4">
    <location>
        <begin position="3"/>
        <end position="318"/>
    </location>
</feature>
<dbReference type="Pfam" id="PF07992">
    <property type="entry name" value="Pyr_redox_2"/>
    <property type="match status" value="1"/>
</dbReference>
<dbReference type="PANTHER" id="PTHR42949">
    <property type="entry name" value="ANAEROBIC GLYCEROL-3-PHOSPHATE DEHYDROGENASE SUBUNIT B"/>
    <property type="match status" value="1"/>
</dbReference>
<name>A0ABT7YUV8_9ACTN</name>
<dbReference type="EMBL" id="JAUEMJ010000008">
    <property type="protein sequence ID" value="MDN3242420.1"/>
    <property type="molecule type" value="Genomic_DNA"/>
</dbReference>
<protein>
    <submittedName>
        <fullName evidence="5">FAD/NAD(P)-binding oxidoreductase</fullName>
        <ecNumber evidence="5">1.-.-.-</ecNumber>
    </submittedName>
</protein>
<dbReference type="Pfam" id="PF04324">
    <property type="entry name" value="Fer2_BFD"/>
    <property type="match status" value="1"/>
</dbReference>
<evidence type="ECO:0000256" key="1">
    <source>
        <dbReference type="ARBA" id="ARBA00023002"/>
    </source>
</evidence>
<dbReference type="InterPro" id="IPR007419">
    <property type="entry name" value="BFD-like_2Fe2S-bd_dom"/>
</dbReference>
<evidence type="ECO:0000313" key="6">
    <source>
        <dbReference type="Proteomes" id="UP001171902"/>
    </source>
</evidence>
<evidence type="ECO:0000259" key="3">
    <source>
        <dbReference type="Pfam" id="PF04324"/>
    </source>
</evidence>
<evidence type="ECO:0000259" key="4">
    <source>
        <dbReference type="Pfam" id="PF07992"/>
    </source>
</evidence>
<dbReference type="InterPro" id="IPR051691">
    <property type="entry name" value="Metab_Enz_Cyan_OpOx_G3PDH"/>
</dbReference>
<dbReference type="InterPro" id="IPR023753">
    <property type="entry name" value="FAD/NAD-binding_dom"/>
</dbReference>
<reference evidence="5" key="1">
    <citation type="submission" date="2023-06" db="EMBL/GenBank/DDBJ databases">
        <title>Gycomyces niveus sp.nov., a novel actinomycete isolated from soil in Shouguang.</title>
        <authorList>
            <person name="Yang X."/>
            <person name="Zhao J."/>
        </authorList>
    </citation>
    <scope>NUCLEOTIDE SEQUENCE</scope>
    <source>
        <strain evidence="5">NEAU C2</strain>
    </source>
</reference>
<proteinExistence type="predicted"/>
<gene>
    <name evidence="5" type="ORF">QWI33_22055</name>
</gene>
<dbReference type="PIRSF" id="PIRSF037495">
    <property type="entry name" value="Opine_OX_OoxA/HcnB"/>
    <property type="match status" value="1"/>
</dbReference>
<dbReference type="Gene3D" id="3.50.50.60">
    <property type="entry name" value="FAD/NAD(P)-binding domain"/>
    <property type="match status" value="2"/>
</dbReference>
<keyword evidence="1 5" id="KW-0560">Oxidoreductase</keyword>
<keyword evidence="6" id="KW-1185">Reference proteome</keyword>
<dbReference type="GO" id="GO:0016491">
    <property type="term" value="F:oxidoreductase activity"/>
    <property type="evidence" value="ECO:0007669"/>
    <property type="project" value="UniProtKB-KW"/>
</dbReference>